<protein>
    <submittedName>
        <fullName evidence="1">Uncharacterized protein</fullName>
    </submittedName>
</protein>
<accession>A0A0S7XV61</accession>
<gene>
    <name evidence="1" type="ORF">AMJ44_08450</name>
</gene>
<dbReference type="EMBL" id="LIZX01000082">
    <property type="protein sequence ID" value="KPJ66370.1"/>
    <property type="molecule type" value="Genomic_DNA"/>
</dbReference>
<name>A0A0S7XV61_UNCSA</name>
<reference evidence="1 2" key="1">
    <citation type="journal article" date="2015" name="Microbiome">
        <title>Genomic resolution of linkages in carbon, nitrogen, and sulfur cycling among widespread estuary sediment bacteria.</title>
        <authorList>
            <person name="Baker B.J."/>
            <person name="Lazar C.S."/>
            <person name="Teske A.P."/>
            <person name="Dick G.J."/>
        </authorList>
    </citation>
    <scope>NUCLEOTIDE SEQUENCE [LARGE SCALE GENOMIC DNA]</scope>
    <source>
        <strain evidence="1">DG_54_3</strain>
    </source>
</reference>
<evidence type="ECO:0000313" key="2">
    <source>
        <dbReference type="Proteomes" id="UP000051861"/>
    </source>
</evidence>
<dbReference type="Proteomes" id="UP000051861">
    <property type="component" value="Unassembled WGS sequence"/>
</dbReference>
<organism evidence="1 2">
    <name type="scientific">candidate division WOR-1 bacterium DG_54_3</name>
    <dbReference type="NCBI Taxonomy" id="1703775"/>
    <lineage>
        <taxon>Bacteria</taxon>
        <taxon>Bacillati</taxon>
        <taxon>Saganbacteria</taxon>
    </lineage>
</organism>
<dbReference type="AlphaFoldDB" id="A0A0S7XV61"/>
<proteinExistence type="predicted"/>
<evidence type="ECO:0000313" key="1">
    <source>
        <dbReference type="EMBL" id="KPJ66370.1"/>
    </source>
</evidence>
<comment type="caution">
    <text evidence="1">The sequence shown here is derived from an EMBL/GenBank/DDBJ whole genome shotgun (WGS) entry which is preliminary data.</text>
</comment>
<sequence length="71" mass="7825">MVSGAGQEITLFLVLPSSLALSKRCLGIRCPINSFLEWAANLTSSTILISETFSSASFSIRRWAVWISFEI</sequence>